<dbReference type="CDD" id="cd06558">
    <property type="entry name" value="crotonase-like"/>
    <property type="match status" value="1"/>
</dbReference>
<dbReference type="EMBL" id="PXYT01000029">
    <property type="protein sequence ID" value="PSR27124.1"/>
    <property type="molecule type" value="Genomic_DNA"/>
</dbReference>
<evidence type="ECO:0000313" key="4">
    <source>
        <dbReference type="Proteomes" id="UP000242699"/>
    </source>
</evidence>
<proteinExistence type="inferred from homology"/>
<dbReference type="GO" id="GO:0006635">
    <property type="term" value="P:fatty acid beta-oxidation"/>
    <property type="evidence" value="ECO:0007669"/>
    <property type="project" value="TreeGrafter"/>
</dbReference>
<name>A0A2T2WY17_9FIRM</name>
<dbReference type="Gene3D" id="3.90.226.10">
    <property type="entry name" value="2-enoyl-CoA Hydratase, Chain A, domain 1"/>
    <property type="match status" value="1"/>
</dbReference>
<dbReference type="InterPro" id="IPR018376">
    <property type="entry name" value="Enoyl-CoA_hyd/isom_CS"/>
</dbReference>
<gene>
    <name evidence="3" type="ORF">C7B43_12400</name>
</gene>
<dbReference type="InterPro" id="IPR001753">
    <property type="entry name" value="Enoyl-CoA_hydra/iso"/>
</dbReference>
<dbReference type="InterPro" id="IPR029045">
    <property type="entry name" value="ClpP/crotonase-like_dom_sf"/>
</dbReference>
<dbReference type="Pfam" id="PF00378">
    <property type="entry name" value="ECH_1"/>
    <property type="match status" value="1"/>
</dbReference>
<dbReference type="GO" id="GO:0003824">
    <property type="term" value="F:catalytic activity"/>
    <property type="evidence" value="ECO:0007669"/>
    <property type="project" value="InterPro"/>
</dbReference>
<dbReference type="PANTHER" id="PTHR11941">
    <property type="entry name" value="ENOYL-COA HYDRATASE-RELATED"/>
    <property type="match status" value="1"/>
</dbReference>
<evidence type="ECO:0000256" key="2">
    <source>
        <dbReference type="RuleBase" id="RU003707"/>
    </source>
</evidence>
<protein>
    <submittedName>
        <fullName evidence="3">Crotonase</fullName>
    </submittedName>
</protein>
<organism evidence="3 4">
    <name type="scientific">Sulfobacillus benefaciens</name>
    <dbReference type="NCBI Taxonomy" id="453960"/>
    <lineage>
        <taxon>Bacteria</taxon>
        <taxon>Bacillati</taxon>
        <taxon>Bacillota</taxon>
        <taxon>Clostridia</taxon>
        <taxon>Eubacteriales</taxon>
        <taxon>Clostridiales Family XVII. Incertae Sedis</taxon>
        <taxon>Sulfobacillus</taxon>
    </lineage>
</organism>
<accession>A0A2T2WY17</accession>
<dbReference type="PROSITE" id="PS00166">
    <property type="entry name" value="ENOYL_COA_HYDRATASE"/>
    <property type="match status" value="1"/>
</dbReference>
<dbReference type="SUPFAM" id="SSF52096">
    <property type="entry name" value="ClpP/crotonase"/>
    <property type="match status" value="1"/>
</dbReference>
<evidence type="ECO:0000313" key="3">
    <source>
        <dbReference type="EMBL" id="PSR27124.1"/>
    </source>
</evidence>
<comment type="similarity">
    <text evidence="1 2">Belongs to the enoyl-CoA hydratase/isomerase family.</text>
</comment>
<comment type="caution">
    <text evidence="3">The sequence shown here is derived from an EMBL/GenBank/DDBJ whole genome shotgun (WGS) entry which is preliminary data.</text>
</comment>
<dbReference type="Proteomes" id="UP000242699">
    <property type="component" value="Unassembled WGS sequence"/>
</dbReference>
<evidence type="ECO:0000256" key="1">
    <source>
        <dbReference type="ARBA" id="ARBA00005254"/>
    </source>
</evidence>
<reference evidence="3 4" key="1">
    <citation type="journal article" date="2014" name="BMC Genomics">
        <title>Comparison of environmental and isolate Sulfobacillus genomes reveals diverse carbon, sulfur, nitrogen, and hydrogen metabolisms.</title>
        <authorList>
            <person name="Justice N.B."/>
            <person name="Norman A."/>
            <person name="Brown C.T."/>
            <person name="Singh A."/>
            <person name="Thomas B.C."/>
            <person name="Banfield J.F."/>
        </authorList>
    </citation>
    <scope>NUCLEOTIDE SEQUENCE [LARGE SCALE GENOMIC DNA]</scope>
    <source>
        <strain evidence="3">AMDSBA1</strain>
    </source>
</reference>
<sequence>MTIPLLYNQEGSIAIITLNRPEKLNSLNPEMMELLERYVNQIEEDPQVRAVIIQGNGKAFSTGADLNAIPLDRANPITTEQFLRRWYRSINRLATCSKPSIARVHGYVLAGGLELMMACDLAVATLDCKIGDQHTNFGLIPGGGSTQRLPRLIGERRAKWLLYSGAWVTGQIAHDWGLVNEAVPTEKLDQTVLSMAQRLSEKSPFGLLNIKYLVDRGLGVDLDTGLDMEVRTASRYFLSEDCQIGIDAFLHKDQPKFLGR</sequence>
<dbReference type="PANTHER" id="PTHR11941:SF54">
    <property type="entry name" value="ENOYL-COA HYDRATASE, MITOCHONDRIAL"/>
    <property type="match status" value="1"/>
</dbReference>
<dbReference type="AlphaFoldDB" id="A0A2T2WY17"/>